<dbReference type="Ensembl" id="ENSSSCT00015100274.1">
    <property type="protein sequence ID" value="ENSSSCP00015041469.1"/>
    <property type="gene ID" value="ENSSSCG00015074564.1"/>
</dbReference>
<protein>
    <submittedName>
        <fullName evidence="1">Uncharacterized protein</fullName>
    </submittedName>
</protein>
<accession>A0A8D0LFC4</accession>
<sequence length="164" mass="18830">MVSFAMQKLFRLIRYHLFIFAFISITLGDGPKKIFCNLCQRAFCLFSSESFVVSGVTFGSLIHFEFIFVDGIIECSHFIVLHVAVQFSQHHLLKRPSFSIAYSCLLCLGLIDHSQVGLFLRLNIFFYHTTTPNCGIFHIITGQWSSKLSKPRKQQSKTKQNCPR</sequence>
<dbReference type="Proteomes" id="UP000694726">
    <property type="component" value="Unplaced"/>
</dbReference>
<evidence type="ECO:0000313" key="1">
    <source>
        <dbReference type="Ensembl" id="ENSSSCP00015041469.1"/>
    </source>
</evidence>
<name>A0A8D0LFC4_PIG</name>
<evidence type="ECO:0000313" key="2">
    <source>
        <dbReference type="Proteomes" id="UP000694726"/>
    </source>
</evidence>
<proteinExistence type="predicted"/>
<organism evidence="1 2">
    <name type="scientific">Sus scrofa</name>
    <name type="common">Pig</name>
    <dbReference type="NCBI Taxonomy" id="9823"/>
    <lineage>
        <taxon>Eukaryota</taxon>
        <taxon>Metazoa</taxon>
        <taxon>Chordata</taxon>
        <taxon>Craniata</taxon>
        <taxon>Vertebrata</taxon>
        <taxon>Euteleostomi</taxon>
        <taxon>Mammalia</taxon>
        <taxon>Eutheria</taxon>
        <taxon>Laurasiatheria</taxon>
        <taxon>Artiodactyla</taxon>
        <taxon>Suina</taxon>
        <taxon>Suidae</taxon>
        <taxon>Sus</taxon>
    </lineage>
</organism>
<reference evidence="1" key="1">
    <citation type="submission" date="2025-08" db="UniProtKB">
        <authorList>
            <consortium name="Ensembl"/>
        </authorList>
    </citation>
    <scope>IDENTIFICATION</scope>
</reference>
<dbReference type="AlphaFoldDB" id="A0A8D0LFC4"/>